<accession>A0A1F6ARD2</accession>
<sequence length="185" mass="20138">MNKLSPVLVINIAAITFTLVFTTTVMAAPPANKPGNRPTQSFARPSLPVKLQSCQARENAIKKRSEQLTRYVTAMQEKFDAIAAKVQDYYTSKLVPAGKTVSNYDALVADIQTKKSAIQTALTKAQTDISGFSCTGSDPKGLLKKFSEDMKSVKQALNDYRTAIKNLIVAVHSVTGEENRANPTK</sequence>
<evidence type="ECO:0000313" key="2">
    <source>
        <dbReference type="EMBL" id="OGG27250.1"/>
    </source>
</evidence>
<proteinExistence type="predicted"/>
<dbReference type="Proteomes" id="UP000176609">
    <property type="component" value="Unassembled WGS sequence"/>
</dbReference>
<name>A0A1F6ARD2_9BACT</name>
<dbReference type="EMBL" id="MFJR01000005">
    <property type="protein sequence ID" value="OGG27250.1"/>
    <property type="molecule type" value="Genomic_DNA"/>
</dbReference>
<evidence type="ECO:0000256" key="1">
    <source>
        <dbReference type="SAM" id="SignalP"/>
    </source>
</evidence>
<gene>
    <name evidence="2" type="ORF">A2960_00320</name>
</gene>
<dbReference type="AlphaFoldDB" id="A0A1F6ARD2"/>
<organism evidence="2 3">
    <name type="scientific">Candidatus Gottesmanbacteria bacterium RIFCSPLOWO2_01_FULL_39_12b</name>
    <dbReference type="NCBI Taxonomy" id="1798388"/>
    <lineage>
        <taxon>Bacteria</taxon>
        <taxon>Candidatus Gottesmaniibacteriota</taxon>
    </lineage>
</organism>
<reference evidence="2 3" key="1">
    <citation type="journal article" date="2016" name="Nat. Commun.">
        <title>Thousands of microbial genomes shed light on interconnected biogeochemical processes in an aquifer system.</title>
        <authorList>
            <person name="Anantharaman K."/>
            <person name="Brown C.T."/>
            <person name="Hug L.A."/>
            <person name="Sharon I."/>
            <person name="Castelle C.J."/>
            <person name="Probst A.J."/>
            <person name="Thomas B.C."/>
            <person name="Singh A."/>
            <person name="Wilkins M.J."/>
            <person name="Karaoz U."/>
            <person name="Brodie E.L."/>
            <person name="Williams K.H."/>
            <person name="Hubbard S.S."/>
            <person name="Banfield J.F."/>
        </authorList>
    </citation>
    <scope>NUCLEOTIDE SEQUENCE [LARGE SCALE GENOMIC DNA]</scope>
</reference>
<comment type="caution">
    <text evidence="2">The sequence shown here is derived from an EMBL/GenBank/DDBJ whole genome shotgun (WGS) entry which is preliminary data.</text>
</comment>
<protein>
    <recommendedName>
        <fullName evidence="4">DUF5667 domain-containing protein</fullName>
    </recommendedName>
</protein>
<evidence type="ECO:0000313" key="3">
    <source>
        <dbReference type="Proteomes" id="UP000176609"/>
    </source>
</evidence>
<keyword evidence="1" id="KW-0732">Signal</keyword>
<feature type="chain" id="PRO_5009523000" description="DUF5667 domain-containing protein" evidence="1">
    <location>
        <begin position="28"/>
        <end position="185"/>
    </location>
</feature>
<feature type="signal peptide" evidence="1">
    <location>
        <begin position="1"/>
        <end position="27"/>
    </location>
</feature>
<evidence type="ECO:0008006" key="4">
    <source>
        <dbReference type="Google" id="ProtNLM"/>
    </source>
</evidence>